<dbReference type="Gene3D" id="3.90.1570.10">
    <property type="entry name" value="tt1808, chain A"/>
    <property type="match status" value="1"/>
</dbReference>
<dbReference type="Proteomes" id="UP000309215">
    <property type="component" value="Unassembled WGS sequence"/>
</dbReference>
<keyword evidence="2" id="KW-0255">Endonuclease</keyword>
<evidence type="ECO:0000313" key="2">
    <source>
        <dbReference type="EMBL" id="TKD09829.1"/>
    </source>
</evidence>
<dbReference type="CDD" id="cd06260">
    <property type="entry name" value="DUF820-like"/>
    <property type="match status" value="1"/>
</dbReference>
<dbReference type="InterPro" id="IPR008538">
    <property type="entry name" value="Uma2"/>
</dbReference>
<dbReference type="SUPFAM" id="SSF52980">
    <property type="entry name" value="Restriction endonuclease-like"/>
    <property type="match status" value="1"/>
</dbReference>
<dbReference type="GO" id="GO:0004519">
    <property type="term" value="F:endonuclease activity"/>
    <property type="evidence" value="ECO:0007669"/>
    <property type="project" value="UniProtKB-KW"/>
</dbReference>
<dbReference type="PANTHER" id="PTHR36558">
    <property type="entry name" value="GLR1098 PROTEIN"/>
    <property type="match status" value="1"/>
</dbReference>
<name>A0A4U1JF54_9BACT</name>
<organism evidence="2 3">
    <name type="scientific">Polyangium fumosum</name>
    <dbReference type="NCBI Taxonomy" id="889272"/>
    <lineage>
        <taxon>Bacteria</taxon>
        <taxon>Pseudomonadati</taxon>
        <taxon>Myxococcota</taxon>
        <taxon>Polyangia</taxon>
        <taxon>Polyangiales</taxon>
        <taxon>Polyangiaceae</taxon>
        <taxon>Polyangium</taxon>
    </lineage>
</organism>
<gene>
    <name evidence="2" type="ORF">E8A74_11550</name>
</gene>
<dbReference type="EMBL" id="SSMQ01000009">
    <property type="protein sequence ID" value="TKD09829.1"/>
    <property type="molecule type" value="Genomic_DNA"/>
</dbReference>
<feature type="domain" description="Putative restriction endonuclease" evidence="1">
    <location>
        <begin position="12"/>
        <end position="162"/>
    </location>
</feature>
<evidence type="ECO:0000259" key="1">
    <source>
        <dbReference type="Pfam" id="PF05685"/>
    </source>
</evidence>
<accession>A0A4U1JF54</accession>
<proteinExistence type="predicted"/>
<dbReference type="AlphaFoldDB" id="A0A4U1JF54"/>
<sequence>MGEAARKLVTFAEYIAFEENIETKHEYRNGEIVAMPEKTLKHALIAVYVSVSLGNQLEGQRCITFGSQVRFRVLATGLATYPDVSIVYDKLERDPEHQDTLTNPTVLVEVLSPSTEAYDRGDKFHDYKQIPSLKEYVLVSSERRRIEVFRRQEDGSWHYHDTMERGVAELASIGCKLDLDEVYRNPLEESA</sequence>
<keyword evidence="2" id="KW-0378">Hydrolase</keyword>
<dbReference type="InterPro" id="IPR011335">
    <property type="entry name" value="Restrct_endonuc-II-like"/>
</dbReference>
<keyword evidence="2" id="KW-0540">Nuclease</keyword>
<comment type="caution">
    <text evidence="2">The sequence shown here is derived from an EMBL/GenBank/DDBJ whole genome shotgun (WGS) entry which is preliminary data.</text>
</comment>
<protein>
    <submittedName>
        <fullName evidence="2">Uma2 family endonuclease</fullName>
    </submittedName>
</protein>
<reference evidence="2 3" key="1">
    <citation type="submission" date="2019-04" db="EMBL/GenBank/DDBJ databases">
        <authorList>
            <person name="Li Y."/>
            <person name="Wang J."/>
        </authorList>
    </citation>
    <scope>NUCLEOTIDE SEQUENCE [LARGE SCALE GENOMIC DNA]</scope>
    <source>
        <strain evidence="2 3">DSM 14668</strain>
    </source>
</reference>
<dbReference type="PANTHER" id="PTHR36558:SF1">
    <property type="entry name" value="RESTRICTION ENDONUCLEASE DOMAIN-CONTAINING PROTEIN-RELATED"/>
    <property type="match status" value="1"/>
</dbReference>
<dbReference type="OrthoDB" id="5503005at2"/>
<evidence type="ECO:0000313" key="3">
    <source>
        <dbReference type="Proteomes" id="UP000309215"/>
    </source>
</evidence>
<dbReference type="Pfam" id="PF05685">
    <property type="entry name" value="Uma2"/>
    <property type="match status" value="1"/>
</dbReference>
<dbReference type="InterPro" id="IPR012296">
    <property type="entry name" value="Nuclease_put_TT1808"/>
</dbReference>
<keyword evidence="3" id="KW-1185">Reference proteome</keyword>